<feature type="compositionally biased region" description="Polar residues" evidence="1">
    <location>
        <begin position="567"/>
        <end position="595"/>
    </location>
</feature>
<dbReference type="InterPro" id="IPR008581">
    <property type="entry name" value="DUF863_pln"/>
</dbReference>
<dbReference type="Proteomes" id="UP000594263">
    <property type="component" value="Unplaced"/>
</dbReference>
<keyword evidence="3" id="KW-1185">Reference proteome</keyword>
<feature type="region of interest" description="Disordered" evidence="1">
    <location>
        <begin position="550"/>
        <end position="598"/>
    </location>
</feature>
<reference evidence="2" key="1">
    <citation type="submission" date="2021-01" db="UniProtKB">
        <authorList>
            <consortium name="EnsemblPlants"/>
        </authorList>
    </citation>
    <scope>IDENTIFICATION</scope>
</reference>
<accession>A0A7N1A7E0</accession>
<evidence type="ECO:0000256" key="1">
    <source>
        <dbReference type="SAM" id="MobiDB-lite"/>
    </source>
</evidence>
<evidence type="ECO:0000313" key="3">
    <source>
        <dbReference type="Proteomes" id="UP000594263"/>
    </source>
</evidence>
<protein>
    <submittedName>
        <fullName evidence="2">Uncharacterized protein</fullName>
    </submittedName>
</protein>
<name>A0A7N1A7E0_KALFE</name>
<feature type="region of interest" description="Disordered" evidence="1">
    <location>
        <begin position="1"/>
        <end position="22"/>
    </location>
</feature>
<dbReference type="PANTHER" id="PTHR33167">
    <property type="entry name" value="TRANSCRIPTION FACTOR, PUTATIVE (DUF863)-RELATED"/>
    <property type="match status" value="1"/>
</dbReference>
<feature type="region of interest" description="Disordered" evidence="1">
    <location>
        <begin position="809"/>
        <end position="830"/>
    </location>
</feature>
<feature type="region of interest" description="Disordered" evidence="1">
    <location>
        <begin position="208"/>
        <end position="235"/>
    </location>
</feature>
<dbReference type="AlphaFoldDB" id="A0A7N1A7E0"/>
<organism evidence="2 3">
    <name type="scientific">Kalanchoe fedtschenkoi</name>
    <name type="common">Lavender scallops</name>
    <name type="synonym">South American air plant</name>
    <dbReference type="NCBI Taxonomy" id="63787"/>
    <lineage>
        <taxon>Eukaryota</taxon>
        <taxon>Viridiplantae</taxon>
        <taxon>Streptophyta</taxon>
        <taxon>Embryophyta</taxon>
        <taxon>Tracheophyta</taxon>
        <taxon>Spermatophyta</taxon>
        <taxon>Magnoliopsida</taxon>
        <taxon>eudicotyledons</taxon>
        <taxon>Gunneridae</taxon>
        <taxon>Pentapetalae</taxon>
        <taxon>Saxifragales</taxon>
        <taxon>Crassulaceae</taxon>
        <taxon>Kalanchoe</taxon>
    </lineage>
</organism>
<proteinExistence type="predicted"/>
<evidence type="ECO:0000313" key="2">
    <source>
        <dbReference type="EnsemblPlants" id="Kaladp0101s0231.1.v1.1"/>
    </source>
</evidence>
<dbReference type="OMA" id="QMSMKGV"/>
<dbReference type="PANTHER" id="PTHR33167:SF4">
    <property type="entry name" value="TRANSCRIPTION FACTOR, PUTATIVE (DUF863)-RELATED"/>
    <property type="match status" value="1"/>
</dbReference>
<feature type="region of interest" description="Disordered" evidence="1">
    <location>
        <begin position="885"/>
        <end position="929"/>
    </location>
</feature>
<dbReference type="Gramene" id="Kaladp0101s0231.1.v1.1">
    <property type="protein sequence ID" value="Kaladp0101s0231.1.v1.1"/>
    <property type="gene ID" value="Kaladp0101s0231.v1.1"/>
</dbReference>
<feature type="compositionally biased region" description="Basic and acidic residues" evidence="1">
    <location>
        <begin position="902"/>
        <end position="918"/>
    </location>
</feature>
<dbReference type="Pfam" id="PF05904">
    <property type="entry name" value="DUF863"/>
    <property type="match status" value="1"/>
</dbReference>
<dbReference type="EnsemblPlants" id="Kaladp0101s0231.1.v1.1">
    <property type="protein sequence ID" value="Kaladp0101s0231.1.v1.1"/>
    <property type="gene ID" value="Kaladp0101s0231.v1.1"/>
</dbReference>
<sequence length="929" mass="102242">MGTKVQYKSSLPGYRPMGDLNDDSNSGTWPIYYGDKPSSNGQFNDPYLQRTIADTYFGYQAEAVKQKMLEHEAIFKGQLYELHRLYRVQRDLMDELKMNELHKQSMAIETSISSCSASQRQEAQRWHTSSAFPPLSSSSAKPAILGAKEFNSAPSFLSKGPENGLVSPSNAGSSKDCEVEILECRPSKARRKFNLELRADEYIDVEEPNCSSERRPDISSYPSDGSRDNPPSSSAKMFVGEVIKIDSRSDGARQNYGSLADLNEKIQVQESSSLNFVGCDSNFRSNQQLSSMSQVQTFHQEFRHDSHHRRDDNRSRNMHMFSKENWSWSHMPESARSKGQATAFSQNSLSEKISLFNKGQDESHFQTNQIKAEYWKERSEGGPRHSGSGIDFLNRLSNPLQSDKSFSTLMAPWDKSGRCLAQTSATAEMSHPCFNSTSTLPQGFQSSSRAASILGQVWQINSDSGRDSTHLNGFYRGSCAGSGPARCPTSVSDHLNRSSSSHAAYGLSFGQNGLVNLKGLNGVNARSAKGIDLNVVSVCDSHDAVEDARVDGPHQDHVSGLPWLKSGTGSKNDMIQSSNSGATTQIGGSASSAYDTESKPAAKRIMGVPIFRECQASSRRSSLSKEEEMEKKRGVRDFDMNLPCESDENKDTGTHGVGGRNLIDLNMCLTEDEAAVTGLSPGSHSGKRMIRDFDLEAPGESEEEELVRSKQQKPGNSDEDLVTVAAVAIAGISSGGKLTLAETPAQEATPDALKWFSDVISSCADDADKVRQDESGENCTDDSESMDYFEYMTLQLPETKEEDYLPDYPKAPEPEERTGAGPFTTRTRKGFCTNSLPRNKAWKNIMKRKHSKPSYRNKANTLMNSITPTRGISSNWATSALNRRQGVAESKVPKNSSQGLHFHHDTQIKDVRDGEGGRIADQAHQSASS</sequence>